<protein>
    <submittedName>
        <fullName evidence="1">Uncharacterized protein</fullName>
    </submittedName>
</protein>
<dbReference type="Proteomes" id="UP000286134">
    <property type="component" value="Unassembled WGS sequence"/>
</dbReference>
<dbReference type="AlphaFoldDB" id="A0A420HNM7"/>
<organism evidence="1 2">
    <name type="scientific">Erysiphe neolycopersici</name>
    <dbReference type="NCBI Taxonomy" id="212602"/>
    <lineage>
        <taxon>Eukaryota</taxon>
        <taxon>Fungi</taxon>
        <taxon>Dikarya</taxon>
        <taxon>Ascomycota</taxon>
        <taxon>Pezizomycotina</taxon>
        <taxon>Leotiomycetes</taxon>
        <taxon>Erysiphales</taxon>
        <taxon>Erysiphaceae</taxon>
        <taxon>Erysiphe</taxon>
    </lineage>
</organism>
<dbReference type="EMBL" id="MCFK01006339">
    <property type="protein sequence ID" value="RKF59064.1"/>
    <property type="molecule type" value="Genomic_DNA"/>
</dbReference>
<gene>
    <name evidence="1" type="ORF">OnM2_063060</name>
</gene>
<dbReference type="OrthoDB" id="4365667at2759"/>
<comment type="caution">
    <text evidence="1">The sequence shown here is derived from an EMBL/GenBank/DDBJ whole genome shotgun (WGS) entry which is preliminary data.</text>
</comment>
<evidence type="ECO:0000313" key="2">
    <source>
        <dbReference type="Proteomes" id="UP000286134"/>
    </source>
</evidence>
<reference evidence="1 2" key="1">
    <citation type="journal article" date="2018" name="BMC Genomics">
        <title>Comparative genome analyses reveal sequence features reflecting distinct modes of host-adaptation between dicot and monocot powdery mildew.</title>
        <authorList>
            <person name="Wu Y."/>
            <person name="Ma X."/>
            <person name="Pan Z."/>
            <person name="Kale S.D."/>
            <person name="Song Y."/>
            <person name="King H."/>
            <person name="Zhang Q."/>
            <person name="Presley C."/>
            <person name="Deng X."/>
            <person name="Wei C.I."/>
            <person name="Xiao S."/>
        </authorList>
    </citation>
    <scope>NUCLEOTIDE SEQUENCE [LARGE SCALE GENOMIC DNA]</scope>
    <source>
        <strain evidence="1">UMSG2</strain>
    </source>
</reference>
<accession>A0A420HNM7</accession>
<evidence type="ECO:0000313" key="1">
    <source>
        <dbReference type="EMBL" id="RKF59064.1"/>
    </source>
</evidence>
<name>A0A420HNM7_9PEZI</name>
<keyword evidence="2" id="KW-1185">Reference proteome</keyword>
<proteinExistence type="predicted"/>
<sequence>MKHDTTLGRKWFEKYGVKIDCQERKFEYSNEMQHSCIKDIPMERTAYLQRNPEFVLENSNDSLQQKIH</sequence>